<dbReference type="AlphaFoldDB" id="A0A484BUW2"/>
<feature type="compositionally biased region" description="Low complexity" evidence="4">
    <location>
        <begin position="788"/>
        <end position="798"/>
    </location>
</feature>
<feature type="compositionally biased region" description="Polar residues" evidence="4">
    <location>
        <begin position="240"/>
        <end position="253"/>
    </location>
</feature>
<evidence type="ECO:0000313" key="7">
    <source>
        <dbReference type="Proteomes" id="UP000295192"/>
    </source>
</evidence>
<dbReference type="CDD" id="cd12254">
    <property type="entry name" value="RRM_hnRNPH_ESRPs_RBM12_like"/>
    <property type="match status" value="1"/>
</dbReference>
<dbReference type="PROSITE" id="PS50102">
    <property type="entry name" value="RRM"/>
    <property type="match status" value="3"/>
</dbReference>
<dbReference type="Gene3D" id="3.30.70.330">
    <property type="match status" value="5"/>
</dbReference>
<evidence type="ECO:0000256" key="2">
    <source>
        <dbReference type="ARBA" id="ARBA00022884"/>
    </source>
</evidence>
<evidence type="ECO:0000256" key="1">
    <source>
        <dbReference type="ARBA" id="ARBA00022737"/>
    </source>
</evidence>
<feature type="compositionally biased region" description="Low complexity" evidence="4">
    <location>
        <begin position="190"/>
        <end position="204"/>
    </location>
</feature>
<feature type="compositionally biased region" description="Polar residues" evidence="4">
    <location>
        <begin position="776"/>
        <end position="786"/>
    </location>
</feature>
<dbReference type="InterPro" id="IPR035979">
    <property type="entry name" value="RBD_domain_sf"/>
</dbReference>
<feature type="compositionally biased region" description="Low complexity" evidence="4">
    <location>
        <begin position="706"/>
        <end position="728"/>
    </location>
</feature>
<sequence length="1089" mass="120752">MSVIIRLQNLPWTANARDIRNFFSGLSIPEGGVHIIGGEMGDAFIAFSTDEDARCAMLKDREKLMEIQVRLLLSSRAEMQKVIETARNVSAAAVATPTPTPMPTPKPVAASVAAVAMPPVPQPPIIGGLNSFLLGQQQGQQGQQLKQQLATVAASASATPSFLAYQQQAGISLSDVGGLKAAVDKPAPADLGLLRRSRSHSSSSDDSDRSRDRGLRDRGRKRRSELRSDSSERELKVLPKSQTLPTGATSNLSPWALGATVPPTAATIATAAAAAVSPGLNAMPGLQQQLGMMNVLPPVLQSYSTTSNVTTNNYNLNLSAATQQQQQQQQLLPQQQLAKPQSQQTPQEPIAFANVNPYAQMYPQLFQQQQLLLQQQAAKSAAGNSPGPTGATATSGGAASASGTGAGAAGSSAPIVIAETCYIKISGMCPSTSYSDLRKYFAGLYIPHNGIKIVSGPNGTRTGVAYIEFSRVSSAQKALLRNNTLFRDRLVQIVPISDEEFEQVDQRSHRGNSNGHSSSSPADRSTAAPATLPPISVLYVEDLPQLTTEQDIMKMFSATYTIVDILLAPSPNNRREFVAFVLFARENEARSALEDTSRHYIGFRKLRVRASSQAEMQNARDKMRRASEQLQKEEQQQREEAEREQVSKQQQQQQLLLQQQQQQQLQQQQQQQQLQQQQQQQHLPSQELLMAMAKFNNDPRRRNHEQQQQQQQQQSTHNNNNNHHNNLQPFVNTAMHNGNMQPFAFQQQNNGMNNYGNGMHMMNNNYNNNMGPFGMLQNNFNSNHPMHQQHQQQQQQQQRRPEDVFVRVHNCEYATRINDLGELFVSENLRIEHIEMLFNDRNQSAGEFIVEFADAVNAKRAIREFHNRRFRGRGLRMTSITPQEIADRMNKPFMDYLPGGNGPRQLDPVAPLSPPMQQQQPQQSRRRGPSRFDDASNSQPQQQQQQAQQQPDSDDSSNVKQHFNPFAVRGGPELGSDDVPVSPPSIAPAINANNGTSEPEANGIPDKFNRAGCVVAMRNVPFKADLKDILRFFSDYKLSPDDIIRRFNDEGKPTGDARVAFESPAEARSAFESRRRKQIFNRTVYLDII</sequence>
<feature type="domain" description="RRM" evidence="5">
    <location>
        <begin position="536"/>
        <end position="613"/>
    </location>
</feature>
<dbReference type="KEGG" id="dnv:108651032"/>
<feature type="region of interest" description="Disordered" evidence="4">
    <location>
        <begin position="891"/>
        <end position="985"/>
    </location>
</feature>
<feature type="region of interest" description="Disordered" evidence="4">
    <location>
        <begin position="190"/>
        <end position="255"/>
    </location>
</feature>
<gene>
    <name evidence="6" type="ORF">AWZ03_000811</name>
</gene>
<feature type="compositionally biased region" description="Low complexity" evidence="4">
    <location>
        <begin position="511"/>
        <end position="520"/>
    </location>
</feature>
<dbReference type="Pfam" id="PF00076">
    <property type="entry name" value="RRM_1"/>
    <property type="match status" value="2"/>
</dbReference>
<evidence type="ECO:0000256" key="4">
    <source>
        <dbReference type="SAM" id="MobiDB-lite"/>
    </source>
</evidence>
<feature type="region of interest" description="Disordered" evidence="4">
    <location>
        <begin position="699"/>
        <end position="735"/>
    </location>
</feature>
<feature type="domain" description="RRM" evidence="5">
    <location>
        <begin position="421"/>
        <end position="498"/>
    </location>
</feature>
<keyword evidence="2 3" id="KW-0694">RNA-binding</keyword>
<dbReference type="SUPFAM" id="SSF54928">
    <property type="entry name" value="RNA-binding domain, RBD"/>
    <property type="match status" value="4"/>
</dbReference>
<dbReference type="EMBL" id="LSRL02000003">
    <property type="protein sequence ID" value="TDG52578.1"/>
    <property type="molecule type" value="Genomic_DNA"/>
</dbReference>
<proteinExistence type="predicted"/>
<evidence type="ECO:0000313" key="6">
    <source>
        <dbReference type="EMBL" id="TDG52578.1"/>
    </source>
</evidence>
<comment type="caution">
    <text evidence="6">The sequence shown here is derived from an EMBL/GenBank/DDBJ whole genome shotgun (WGS) entry which is preliminary data.</text>
</comment>
<dbReference type="STRING" id="7232.A0A484BUW2"/>
<feature type="compositionally biased region" description="Low complexity" evidence="4">
    <location>
        <begin position="385"/>
        <end position="410"/>
    </location>
</feature>
<dbReference type="OrthoDB" id="2588702at2759"/>
<feature type="region of interest" description="Disordered" evidence="4">
    <location>
        <begin position="770"/>
        <end position="801"/>
    </location>
</feature>
<dbReference type="SMART" id="SM00360">
    <property type="entry name" value="RRM"/>
    <property type="match status" value="5"/>
</dbReference>
<dbReference type="CDD" id="cd12510">
    <property type="entry name" value="RRM1_RBM12_like"/>
    <property type="match status" value="1"/>
</dbReference>
<protein>
    <recommendedName>
        <fullName evidence="5">RRM domain-containing protein</fullName>
    </recommendedName>
</protein>
<feature type="compositionally biased region" description="Basic and acidic residues" evidence="4">
    <location>
        <begin position="206"/>
        <end position="217"/>
    </location>
</feature>
<dbReference type="CDD" id="cd00590">
    <property type="entry name" value="RRM_SF"/>
    <property type="match status" value="2"/>
</dbReference>
<feature type="region of interest" description="Disordered" evidence="4">
    <location>
        <begin position="377"/>
        <end position="410"/>
    </location>
</feature>
<feature type="region of interest" description="Disordered" evidence="4">
    <location>
        <begin position="502"/>
        <end position="528"/>
    </location>
</feature>
<dbReference type="PANTHER" id="PTHR13976">
    <property type="entry name" value="HETEROGENEOUS NUCLEAR RIBONUCLEOPROTEIN-RELATED"/>
    <property type="match status" value="1"/>
</dbReference>
<dbReference type="InterPro" id="IPR012677">
    <property type="entry name" value="Nucleotide-bd_a/b_plait_sf"/>
</dbReference>
<feature type="compositionally biased region" description="Basic and acidic residues" evidence="4">
    <location>
        <begin position="618"/>
        <end position="644"/>
    </location>
</feature>
<dbReference type="Proteomes" id="UP000295192">
    <property type="component" value="Unassembled WGS sequence"/>
</dbReference>
<organism evidence="6 7">
    <name type="scientific">Drosophila navojoa</name>
    <name type="common">Fruit fly</name>
    <dbReference type="NCBI Taxonomy" id="7232"/>
    <lineage>
        <taxon>Eukaryota</taxon>
        <taxon>Metazoa</taxon>
        <taxon>Ecdysozoa</taxon>
        <taxon>Arthropoda</taxon>
        <taxon>Hexapoda</taxon>
        <taxon>Insecta</taxon>
        <taxon>Pterygota</taxon>
        <taxon>Neoptera</taxon>
        <taxon>Endopterygota</taxon>
        <taxon>Diptera</taxon>
        <taxon>Brachycera</taxon>
        <taxon>Muscomorpha</taxon>
        <taxon>Ephydroidea</taxon>
        <taxon>Drosophilidae</taxon>
        <taxon>Drosophila</taxon>
    </lineage>
</organism>
<dbReference type="InterPro" id="IPR000504">
    <property type="entry name" value="RRM_dom"/>
</dbReference>
<evidence type="ECO:0000256" key="3">
    <source>
        <dbReference type="PROSITE-ProRule" id="PRU00176"/>
    </source>
</evidence>
<feature type="region of interest" description="Disordered" evidence="4">
    <location>
        <begin position="612"/>
        <end position="644"/>
    </location>
</feature>
<feature type="compositionally biased region" description="Low complexity" evidence="4">
    <location>
        <begin position="935"/>
        <end position="951"/>
    </location>
</feature>
<accession>A0A484BUW2</accession>
<keyword evidence="7" id="KW-1185">Reference proteome</keyword>
<keyword evidence="1" id="KW-0677">Repeat</keyword>
<reference evidence="6 7" key="1">
    <citation type="journal article" date="2019" name="J. Hered.">
        <title>An Improved Genome Assembly for Drosophila navojoa, the Basal Species in the mojavensis Cluster.</title>
        <authorList>
            <person name="Vanderlinde T."/>
            <person name="Dupim E.G."/>
            <person name="Nazario-Yepiz N.O."/>
            <person name="Carvalho A.B."/>
        </authorList>
    </citation>
    <scope>NUCLEOTIDE SEQUENCE [LARGE SCALE GENOMIC DNA]</scope>
    <source>
        <strain evidence="6">Navoj_Jal97</strain>
        <tissue evidence="6">Whole organism</tissue>
    </source>
</reference>
<dbReference type="InterPro" id="IPR050666">
    <property type="entry name" value="ESRP"/>
</dbReference>
<dbReference type="GO" id="GO:0003723">
    <property type="term" value="F:RNA binding"/>
    <property type="evidence" value="ECO:0007669"/>
    <property type="project" value="UniProtKB-UniRule"/>
</dbReference>
<feature type="compositionally biased region" description="Basic and acidic residues" evidence="4">
    <location>
        <begin position="225"/>
        <end position="237"/>
    </location>
</feature>
<dbReference type="CDD" id="cd12515">
    <property type="entry name" value="RRM5_RBM12_like"/>
    <property type="match status" value="1"/>
</dbReference>
<evidence type="ECO:0000259" key="5">
    <source>
        <dbReference type="PROSITE" id="PS50102"/>
    </source>
</evidence>
<name>A0A484BUW2_DRONA</name>
<feature type="domain" description="RRM" evidence="5">
    <location>
        <begin position="804"/>
        <end position="882"/>
    </location>
</feature>
<dbReference type="OMA" id="TNNYNLA"/>